<dbReference type="EMBL" id="CAJVPT010020474">
    <property type="protein sequence ID" value="CAG8648360.1"/>
    <property type="molecule type" value="Genomic_DNA"/>
</dbReference>
<evidence type="ECO:0000313" key="1">
    <source>
        <dbReference type="EMBL" id="CAG8648360.1"/>
    </source>
</evidence>
<sequence length="554" mass="63067">LIVRPLSTSNKCWIKHAPRKHWTSQIFLTKKSAKKTNAPRGTLIPKHPKQVSRRTRGYIPARFRLLPIESDVKLGGTMRGKTHDGSCNLGNATRDADVKGERSIMRTVKGTTREEQLKLFRPKKKHADFRLEDCTFESFNLMPEVYEAVKRGPLSEICPLVPTEIQALTIPEILRSDDRHILCAAETGTGKTLAYLLPVINKLKKEEMGAHVESEKIEKMIPSAFKEVEEERQLKVMRKSAVRSFNRPRAVILLPSRELVKQVLSVAKHMTHFAKFRAVAITSHMDRSFVRRTLQAPVDIVVATPGGLLEYVNNKLVNLTDTRYLVIDEADTMFGKGFGEEVEEIIMKVKGHGQRQNRQFQVIVVSATLPKTVNEMLEKEFPFIKRITSHSLHKALPNLRHDFIDMKDYNFNKSTAILDVLKRTHDSNASTMIFCNTRISAMGLESFLRSKGLPVIGLFGDVDERTTKLEAFRNQDSDARILVCTDLVSRGVDTTFVKHVILYDFPTTVVDFLHRVGRTARAGKSGRATYFVTKKNRELADRIKRNIRDRRVLS</sequence>
<organism evidence="1 2">
    <name type="scientific">Acaulospora colombiana</name>
    <dbReference type="NCBI Taxonomy" id="27376"/>
    <lineage>
        <taxon>Eukaryota</taxon>
        <taxon>Fungi</taxon>
        <taxon>Fungi incertae sedis</taxon>
        <taxon>Mucoromycota</taxon>
        <taxon>Glomeromycotina</taxon>
        <taxon>Glomeromycetes</taxon>
        <taxon>Diversisporales</taxon>
        <taxon>Acaulosporaceae</taxon>
        <taxon>Acaulospora</taxon>
    </lineage>
</organism>
<name>A0ACA9ND94_9GLOM</name>
<protein>
    <submittedName>
        <fullName evidence="1">10849_t:CDS:1</fullName>
    </submittedName>
</protein>
<evidence type="ECO:0000313" key="2">
    <source>
        <dbReference type="Proteomes" id="UP000789525"/>
    </source>
</evidence>
<reference evidence="1" key="1">
    <citation type="submission" date="2021-06" db="EMBL/GenBank/DDBJ databases">
        <authorList>
            <person name="Kallberg Y."/>
            <person name="Tangrot J."/>
            <person name="Rosling A."/>
        </authorList>
    </citation>
    <scope>NUCLEOTIDE SEQUENCE</scope>
    <source>
        <strain evidence="1">CL356</strain>
    </source>
</reference>
<keyword evidence="2" id="KW-1185">Reference proteome</keyword>
<feature type="non-terminal residue" evidence="1">
    <location>
        <position position="1"/>
    </location>
</feature>
<accession>A0ACA9ND94</accession>
<comment type="caution">
    <text evidence="1">The sequence shown here is derived from an EMBL/GenBank/DDBJ whole genome shotgun (WGS) entry which is preliminary data.</text>
</comment>
<gene>
    <name evidence="1" type="ORF">ACOLOM_LOCUS8166</name>
</gene>
<dbReference type="Proteomes" id="UP000789525">
    <property type="component" value="Unassembled WGS sequence"/>
</dbReference>
<proteinExistence type="predicted"/>